<dbReference type="EMBL" id="JQCP01000004">
    <property type="protein sequence ID" value="KRO01548.1"/>
    <property type="molecule type" value="Genomic_DNA"/>
</dbReference>
<name>A0ABR5Q1Y7_9ACTN</name>
<keyword evidence="3" id="KW-1185">Reference proteome</keyword>
<keyword evidence="1" id="KW-0472">Membrane</keyword>
<sequence length="115" mass="12696">MLTKVIDELSKRLGTAYDITASAIEQYTQLRAMQSIYITVMFGILLIVALIVFVVLVSSRIRNGDPGDSKQFAAAFVAAIAVILLIVLVIMVFQLLGWCLHPQGMLVQEIMQAVR</sequence>
<organism evidence="2 3">
    <name type="scientific">Lancefieldella rimae</name>
    <dbReference type="NCBI Taxonomy" id="1383"/>
    <lineage>
        <taxon>Bacteria</taxon>
        <taxon>Bacillati</taxon>
        <taxon>Actinomycetota</taxon>
        <taxon>Coriobacteriia</taxon>
        <taxon>Coriobacteriales</taxon>
        <taxon>Atopobiaceae</taxon>
        <taxon>Lancefieldella</taxon>
    </lineage>
</organism>
<evidence type="ECO:0000313" key="3">
    <source>
        <dbReference type="Proteomes" id="UP000051927"/>
    </source>
</evidence>
<evidence type="ECO:0000313" key="2">
    <source>
        <dbReference type="EMBL" id="KRO01548.1"/>
    </source>
</evidence>
<reference evidence="2 3" key="1">
    <citation type="journal article" date="2015" name="Genome Announc.">
        <title>Expanding the biotechnology potential of lactobacilli through comparative genomics of 213 strains and associated genera.</title>
        <authorList>
            <person name="Sun Z."/>
            <person name="Harris H.M."/>
            <person name="McCann A."/>
            <person name="Guo C."/>
            <person name="Argimon S."/>
            <person name="Zhang W."/>
            <person name="Yang X."/>
            <person name="Jeffery I.B."/>
            <person name="Cooney J.C."/>
            <person name="Kagawa T.F."/>
            <person name="Liu W."/>
            <person name="Song Y."/>
            <person name="Salvetti E."/>
            <person name="Wrobel A."/>
            <person name="Rasinkangas P."/>
            <person name="Parkhill J."/>
            <person name="Rea M.C."/>
            <person name="O'Sullivan O."/>
            <person name="Ritari J."/>
            <person name="Douillard F.P."/>
            <person name="Paul Ross R."/>
            <person name="Yang R."/>
            <person name="Briner A.E."/>
            <person name="Felis G.E."/>
            <person name="de Vos W.M."/>
            <person name="Barrangou R."/>
            <person name="Klaenhammer T.R."/>
            <person name="Caufield P.W."/>
            <person name="Cui Y."/>
            <person name="Zhang H."/>
            <person name="O'Toole P.W."/>
        </authorList>
    </citation>
    <scope>NUCLEOTIDE SEQUENCE [LARGE SCALE GENOMIC DNA]</scope>
    <source>
        <strain evidence="2 3">DSM 7090</strain>
    </source>
</reference>
<protein>
    <submittedName>
        <fullName evidence="2">Uncharacterized protein</fullName>
    </submittedName>
</protein>
<accession>A0ABR5Q1Y7</accession>
<feature type="transmembrane region" description="Helical" evidence="1">
    <location>
        <begin position="71"/>
        <end position="96"/>
    </location>
</feature>
<proteinExistence type="predicted"/>
<keyword evidence="1" id="KW-1133">Transmembrane helix</keyword>
<comment type="caution">
    <text evidence="2">The sequence shown here is derived from an EMBL/GenBank/DDBJ whole genome shotgun (WGS) entry which is preliminary data.</text>
</comment>
<dbReference type="Proteomes" id="UP000051927">
    <property type="component" value="Unassembled WGS sequence"/>
</dbReference>
<keyword evidence="1" id="KW-0812">Transmembrane</keyword>
<gene>
    <name evidence="2" type="ORF">IV60_GL001420</name>
</gene>
<feature type="transmembrane region" description="Helical" evidence="1">
    <location>
        <begin position="36"/>
        <end position="59"/>
    </location>
</feature>
<evidence type="ECO:0000256" key="1">
    <source>
        <dbReference type="SAM" id="Phobius"/>
    </source>
</evidence>